<dbReference type="Proteomes" id="UP000430670">
    <property type="component" value="Unassembled WGS sequence"/>
</dbReference>
<protein>
    <submittedName>
        <fullName evidence="1">Uncharacterized protein</fullName>
    </submittedName>
</protein>
<gene>
    <name evidence="1" type="ORF">GJ688_15525</name>
</gene>
<keyword evidence="2" id="KW-1185">Reference proteome</keyword>
<evidence type="ECO:0000313" key="2">
    <source>
        <dbReference type="Proteomes" id="UP000430670"/>
    </source>
</evidence>
<organism evidence="1 2">
    <name type="scientific">Heliobacterium mobile</name>
    <name type="common">Heliobacillus mobilis</name>
    <dbReference type="NCBI Taxonomy" id="28064"/>
    <lineage>
        <taxon>Bacteria</taxon>
        <taxon>Bacillati</taxon>
        <taxon>Bacillota</taxon>
        <taxon>Clostridia</taxon>
        <taxon>Eubacteriales</taxon>
        <taxon>Heliobacteriaceae</taxon>
        <taxon>Heliobacterium</taxon>
    </lineage>
</organism>
<dbReference type="EMBL" id="WNKU01000023">
    <property type="protein sequence ID" value="MTV50379.1"/>
    <property type="molecule type" value="Genomic_DNA"/>
</dbReference>
<sequence>MLVAEVSFRKDTDLYNKHISDWLSDFTAHRVRELIKRIIALHKLFATHEKIMNRTDILHITIGGTPSSPQLEISSPVIRMISLNSEWETLLQATGMSIMNDYERIQPQQLVLALA</sequence>
<evidence type="ECO:0000313" key="1">
    <source>
        <dbReference type="EMBL" id="MTV50379.1"/>
    </source>
</evidence>
<dbReference type="RefSeq" id="WP_155477464.1">
    <property type="nucleotide sequence ID" value="NZ_WNKU01000023.1"/>
</dbReference>
<reference evidence="1 2" key="1">
    <citation type="submission" date="2019-11" db="EMBL/GenBank/DDBJ databases">
        <title>Whole-genome sequence of a the green, strictly anaerobic photosynthetic bacterium Heliobacillus mobilis DSM 6151.</title>
        <authorList>
            <person name="Kyndt J.A."/>
            <person name="Meyer T.E."/>
        </authorList>
    </citation>
    <scope>NUCLEOTIDE SEQUENCE [LARGE SCALE GENOMIC DNA]</scope>
    <source>
        <strain evidence="1 2">DSM 6151</strain>
    </source>
</reference>
<comment type="caution">
    <text evidence="1">The sequence shown here is derived from an EMBL/GenBank/DDBJ whole genome shotgun (WGS) entry which is preliminary data.</text>
</comment>
<accession>A0A6I3SNA2</accession>
<dbReference type="AlphaFoldDB" id="A0A6I3SNA2"/>
<name>A0A6I3SNA2_HELMO</name>
<proteinExistence type="predicted"/>